<organism evidence="7 8">
    <name type="scientific">Candidatus Woesebacteria bacterium GW2011_GWB1_39_10b</name>
    <dbReference type="NCBI Taxonomy" id="1618573"/>
    <lineage>
        <taxon>Bacteria</taxon>
        <taxon>Candidatus Woeseibacteriota</taxon>
    </lineage>
</organism>
<feature type="transmembrane region" description="Helical" evidence="5">
    <location>
        <begin position="84"/>
        <end position="106"/>
    </location>
</feature>
<dbReference type="InterPro" id="IPR014044">
    <property type="entry name" value="CAP_dom"/>
</dbReference>
<evidence type="ECO:0000313" key="7">
    <source>
        <dbReference type="EMBL" id="KKQ94480.1"/>
    </source>
</evidence>
<evidence type="ECO:0000256" key="1">
    <source>
        <dbReference type="ARBA" id="ARBA00004141"/>
    </source>
</evidence>
<feature type="transmembrane region" description="Helical" evidence="5">
    <location>
        <begin position="20"/>
        <end position="36"/>
    </location>
</feature>
<proteinExistence type="predicted"/>
<dbReference type="GO" id="GO:0016020">
    <property type="term" value="C:membrane"/>
    <property type="evidence" value="ECO:0007669"/>
    <property type="project" value="UniProtKB-SubCell"/>
</dbReference>
<dbReference type="Gene3D" id="3.40.33.10">
    <property type="entry name" value="CAP"/>
    <property type="match status" value="1"/>
</dbReference>
<dbReference type="EMBL" id="LBVW01000001">
    <property type="protein sequence ID" value="KKQ94480.1"/>
    <property type="molecule type" value="Genomic_DNA"/>
</dbReference>
<feature type="transmembrane region" description="Helical" evidence="5">
    <location>
        <begin position="127"/>
        <end position="147"/>
    </location>
</feature>
<evidence type="ECO:0000259" key="6">
    <source>
        <dbReference type="Pfam" id="PF00188"/>
    </source>
</evidence>
<feature type="transmembrane region" description="Helical" evidence="5">
    <location>
        <begin position="43"/>
        <end position="64"/>
    </location>
</feature>
<gene>
    <name evidence="7" type="ORF">UT19_C0001G0012</name>
</gene>
<dbReference type="STRING" id="1618573.UT19_C0001G0012"/>
<dbReference type="PANTHER" id="PTHR31157">
    <property type="entry name" value="SCP DOMAIN-CONTAINING PROTEIN"/>
    <property type="match status" value="1"/>
</dbReference>
<dbReference type="Pfam" id="PF00188">
    <property type="entry name" value="CAP"/>
    <property type="match status" value="1"/>
</dbReference>
<dbReference type="Pfam" id="PF02674">
    <property type="entry name" value="Colicin_V"/>
    <property type="match status" value="1"/>
</dbReference>
<dbReference type="PATRIC" id="fig|1618573.3.peg.13"/>
<evidence type="ECO:0000256" key="4">
    <source>
        <dbReference type="ARBA" id="ARBA00023136"/>
    </source>
</evidence>
<keyword evidence="4 5" id="KW-0472">Membrane</keyword>
<evidence type="ECO:0000313" key="8">
    <source>
        <dbReference type="Proteomes" id="UP000034932"/>
    </source>
</evidence>
<keyword evidence="2 5" id="KW-0812">Transmembrane</keyword>
<comment type="subcellular location">
    <subcellularLocation>
        <location evidence="1">Membrane</location>
        <topology evidence="1">Multi-pass membrane protein</topology>
    </subcellularLocation>
</comment>
<dbReference type="InterPro" id="IPR035940">
    <property type="entry name" value="CAP_sf"/>
</dbReference>
<dbReference type="InterPro" id="IPR003825">
    <property type="entry name" value="Colicin-V_CvpA"/>
</dbReference>
<dbReference type="CDD" id="cd05379">
    <property type="entry name" value="CAP_bacterial"/>
    <property type="match status" value="1"/>
</dbReference>
<evidence type="ECO:0000256" key="5">
    <source>
        <dbReference type="SAM" id="Phobius"/>
    </source>
</evidence>
<dbReference type="AlphaFoldDB" id="A0A0G0M2D2"/>
<dbReference type="PANTHER" id="PTHR31157:SF1">
    <property type="entry name" value="SCP DOMAIN-CONTAINING PROTEIN"/>
    <property type="match status" value="1"/>
</dbReference>
<keyword evidence="3 5" id="KW-1133">Transmembrane helix</keyword>
<dbReference type="Proteomes" id="UP000034932">
    <property type="component" value="Unassembled WGS sequence"/>
</dbReference>
<dbReference type="GO" id="GO:0009403">
    <property type="term" value="P:toxin biosynthetic process"/>
    <property type="evidence" value="ECO:0007669"/>
    <property type="project" value="InterPro"/>
</dbReference>
<evidence type="ECO:0000256" key="3">
    <source>
        <dbReference type="ARBA" id="ARBA00022989"/>
    </source>
</evidence>
<protein>
    <recommendedName>
        <fullName evidence="6">SCP domain-containing protein</fullName>
    </recommendedName>
</protein>
<evidence type="ECO:0000256" key="2">
    <source>
        <dbReference type="ARBA" id="ARBA00022692"/>
    </source>
</evidence>
<sequence length="337" mass="37297">MFFSLLVFQSFSLSELSLGGNWVDFLILLILAYFVSEAWRIGFWVILADFLGFLLSLLIGLWGYSYVADILRSNFSLPHSVSNALGFLFTAGISEAIIGFVFSSLIRKIPYKFWKKPWSNIAATFPALGQGVILVSFILTLIVGLPLSSKLKSDVTGSRIGGTLVRETSGLEAKINEIFGGLVEDSLTYLTVRPGSTTIVPLETETQELVVDEAAETELFRLVNEERRKRGVDELSLRSEVVPVARAHAKDMWERQYFGHVSRDGEDVGVRLDKAGISYTLAGENLALAPTLQTAHNGLMNSEGHRHNILDPEFKRLGIGVIDNGIYGKIFVQVFTD</sequence>
<feature type="domain" description="SCP" evidence="6">
    <location>
        <begin position="221"/>
        <end position="335"/>
    </location>
</feature>
<name>A0A0G0M2D2_9BACT</name>
<reference evidence="7 8" key="1">
    <citation type="journal article" date="2015" name="Nature">
        <title>rRNA introns, odd ribosomes, and small enigmatic genomes across a large radiation of phyla.</title>
        <authorList>
            <person name="Brown C.T."/>
            <person name="Hug L.A."/>
            <person name="Thomas B.C."/>
            <person name="Sharon I."/>
            <person name="Castelle C.J."/>
            <person name="Singh A."/>
            <person name="Wilkins M.J."/>
            <person name="Williams K.H."/>
            <person name="Banfield J.F."/>
        </authorList>
    </citation>
    <scope>NUCLEOTIDE SEQUENCE [LARGE SCALE GENOMIC DNA]</scope>
</reference>
<accession>A0A0G0M2D2</accession>
<comment type="caution">
    <text evidence="7">The sequence shown here is derived from an EMBL/GenBank/DDBJ whole genome shotgun (WGS) entry which is preliminary data.</text>
</comment>
<dbReference type="SUPFAM" id="SSF55797">
    <property type="entry name" value="PR-1-like"/>
    <property type="match status" value="1"/>
</dbReference>